<dbReference type="EMBL" id="MN585971">
    <property type="protein sequence ID" value="QGJ88073.1"/>
    <property type="molecule type" value="Genomic_DNA"/>
</dbReference>
<sequence length="56" mass="6443">MGRHRRGDGDPPSPFIQGSLLRRFDESVVRHSLNDDHPDVKVVENSYSVWREPVAE</sequence>
<evidence type="ECO:0000313" key="1">
    <source>
        <dbReference type="EMBL" id="QGJ88073.1"/>
    </source>
</evidence>
<dbReference type="GeneID" id="55624312"/>
<protein>
    <submittedName>
        <fullName evidence="1">Uncharacterized protein</fullName>
    </submittedName>
</protein>
<dbReference type="RefSeq" id="YP_009853631.1">
    <property type="nucleotide sequence ID" value="NC_048822.1"/>
</dbReference>
<dbReference type="KEGG" id="vg:55624312"/>
<accession>A0A649V8F1</accession>
<keyword evidence="2" id="KW-1185">Reference proteome</keyword>
<dbReference type="Proteomes" id="UP000425472">
    <property type="component" value="Segment"/>
</dbReference>
<reference evidence="1 2" key="1">
    <citation type="submission" date="2019-10" db="EMBL/GenBank/DDBJ databases">
        <authorList>
            <person name="Millar G.J."/>
            <person name="Stotolongo A."/>
            <person name="Acosta C.G."/>
            <person name="Alexandre C.L."/>
            <person name="Birchfield S.K."/>
            <person name="Bradshaw K.L."/>
            <person name="Collins J.L."/>
            <person name="Emile S.L."/>
            <person name="Gale T.J."/>
            <person name="Higgs R.I."/>
            <person name="Jakubik A.E."/>
            <person name="Jasna A.S."/>
            <person name="Lightbourn T.A."/>
            <person name="Ortegon K.B."/>
            <person name="Sargent D.P."/>
            <person name="Thermozier K.N."/>
            <person name="Thomas F."/>
            <person name="Tucker J.D."/>
            <person name="White J.S."/>
            <person name="Sconiers W.B."/>
            <person name="Coleman S.T."/>
            <person name="Riley H.L."/>
            <person name="Garlena R.A."/>
            <person name="Russell D.A."/>
            <person name="Pope W.H."/>
            <person name="Jacobs-Sera D."/>
            <person name="Hatfull G.F."/>
        </authorList>
    </citation>
    <scope>NUCLEOTIDE SEQUENCE [LARGE SCALE GENOMIC DNA]</scope>
</reference>
<proteinExistence type="predicted"/>
<name>A0A649V8F1_9CAUD</name>
<gene>
    <name evidence="1" type="primary">65</name>
    <name evidence="1" type="ORF">SEA_AVAZAK_65</name>
</gene>
<evidence type="ECO:0000313" key="2">
    <source>
        <dbReference type="Proteomes" id="UP000425472"/>
    </source>
</evidence>
<organism evidence="1 2">
    <name type="scientific">Gordonia phage Avazak</name>
    <dbReference type="NCBI Taxonomy" id="2656529"/>
    <lineage>
        <taxon>Viruses</taxon>
        <taxon>Duplodnaviria</taxon>
        <taxon>Heunggongvirae</taxon>
        <taxon>Uroviricota</taxon>
        <taxon>Caudoviricetes</taxon>
        <taxon>Deejayvirinae</taxon>
        <taxon>Tanisvirus</taxon>
        <taxon>Tanisvirus avazak</taxon>
    </lineage>
</organism>